<dbReference type="InterPro" id="IPR036267">
    <property type="entry name" value="RuvA_C_sf"/>
</dbReference>
<keyword evidence="1 6" id="KW-0963">Cytoplasm</keyword>
<dbReference type="InterPro" id="IPR012340">
    <property type="entry name" value="NA-bd_OB-fold"/>
</dbReference>
<organism evidence="8 9">
    <name type="scientific">Gemmatimonas aurantiaca</name>
    <dbReference type="NCBI Taxonomy" id="173480"/>
    <lineage>
        <taxon>Bacteria</taxon>
        <taxon>Pseudomonadati</taxon>
        <taxon>Gemmatimonadota</taxon>
        <taxon>Gemmatimonadia</taxon>
        <taxon>Gemmatimonadales</taxon>
        <taxon>Gemmatimonadaceae</taxon>
        <taxon>Gemmatimonas</taxon>
    </lineage>
</organism>
<dbReference type="Pfam" id="PF14520">
    <property type="entry name" value="HHH_5"/>
    <property type="match status" value="1"/>
</dbReference>
<evidence type="ECO:0000313" key="8">
    <source>
        <dbReference type="EMBL" id="HCT58711.1"/>
    </source>
</evidence>
<dbReference type="Gene3D" id="1.10.8.10">
    <property type="entry name" value="DNA helicase RuvA subunit, C-terminal domain"/>
    <property type="match status" value="1"/>
</dbReference>
<evidence type="ECO:0000256" key="5">
    <source>
        <dbReference type="ARBA" id="ARBA00023204"/>
    </source>
</evidence>
<comment type="caution">
    <text evidence="6">Lacks conserved residue(s) required for the propagation of feature annotation.</text>
</comment>
<feature type="region of interest" description="Domain II" evidence="6">
    <location>
        <begin position="66"/>
        <end position="143"/>
    </location>
</feature>
<keyword evidence="5 6" id="KW-0234">DNA repair</keyword>
<accession>A0A3D4VC66</accession>
<keyword evidence="4 6" id="KW-0233">DNA recombination</keyword>
<comment type="domain">
    <text evidence="6">Has three domains with a flexible linker between the domains II and III and assumes an 'L' shape. Domain III is highly mobile and contacts RuvB.</text>
</comment>
<dbReference type="Gene3D" id="2.40.50.140">
    <property type="entry name" value="Nucleic acid-binding proteins"/>
    <property type="match status" value="1"/>
</dbReference>
<feature type="region of interest" description="Domain III" evidence="6">
    <location>
        <begin position="151"/>
        <end position="197"/>
    </location>
</feature>
<dbReference type="InterPro" id="IPR013849">
    <property type="entry name" value="DNA_helicase_Holl-junc_RuvA_I"/>
</dbReference>
<feature type="domain" description="Helix-hairpin-helix DNA-binding motif class 1" evidence="7">
    <location>
        <begin position="74"/>
        <end position="93"/>
    </location>
</feature>
<evidence type="ECO:0000256" key="3">
    <source>
        <dbReference type="ARBA" id="ARBA00023125"/>
    </source>
</evidence>
<keyword evidence="3 6" id="KW-0238">DNA-binding</keyword>
<dbReference type="InterPro" id="IPR010994">
    <property type="entry name" value="RuvA_2-like"/>
</dbReference>
<dbReference type="SMR" id="A0A3D4VC66"/>
<comment type="subcellular location">
    <subcellularLocation>
        <location evidence="6">Cytoplasm</location>
    </subcellularLocation>
</comment>
<evidence type="ECO:0000256" key="1">
    <source>
        <dbReference type="ARBA" id="ARBA00022490"/>
    </source>
</evidence>
<dbReference type="GO" id="GO:0005524">
    <property type="term" value="F:ATP binding"/>
    <property type="evidence" value="ECO:0007669"/>
    <property type="project" value="InterPro"/>
</dbReference>
<evidence type="ECO:0000313" key="9">
    <source>
        <dbReference type="Proteomes" id="UP000264071"/>
    </source>
</evidence>
<dbReference type="InterPro" id="IPR011114">
    <property type="entry name" value="RuvA_C"/>
</dbReference>
<comment type="subunit">
    <text evidence="6">Homotetramer. Forms an RuvA(8)-RuvB(12)-Holliday junction (HJ) complex. HJ DNA is sandwiched between 2 RuvA tetramers; dsDNA enters through RuvA and exits via RuvB. An RuvB hexamer assembles on each DNA strand where it exits the tetramer. Each RuvB hexamer is contacted by two RuvA subunits (via domain III) on 2 adjacent RuvB subunits; this complex drives branch migration. In the full resolvosome a probable DNA-RuvA(4)-RuvB(12)-RuvC(2) complex forms which resolves the HJ.</text>
</comment>
<comment type="function">
    <text evidence="6">The RuvA-RuvB-RuvC complex processes Holliday junction (HJ) DNA during genetic recombination and DNA repair, while the RuvA-RuvB complex plays an important role in the rescue of blocked DNA replication forks via replication fork reversal (RFR). RuvA specifically binds to HJ cruciform DNA, conferring on it an open structure. The RuvB hexamer acts as an ATP-dependent pump, pulling dsDNA into and through the RuvAB complex. HJ branch migration allows RuvC to scan DNA until it finds its consensus sequence, where it cleaves and resolves the cruciform DNA.</text>
</comment>
<dbReference type="SMART" id="SM00278">
    <property type="entry name" value="HhH1"/>
    <property type="match status" value="2"/>
</dbReference>
<keyword evidence="2 6" id="KW-0227">DNA damage</keyword>
<evidence type="ECO:0000256" key="6">
    <source>
        <dbReference type="HAMAP-Rule" id="MF_00031"/>
    </source>
</evidence>
<comment type="similarity">
    <text evidence="6">Belongs to the RuvA family.</text>
</comment>
<dbReference type="InterPro" id="IPR003583">
    <property type="entry name" value="Hlx-hairpin-Hlx_DNA-bd_motif"/>
</dbReference>
<dbReference type="CDD" id="cd14332">
    <property type="entry name" value="UBA_RuvA_C"/>
    <property type="match status" value="1"/>
</dbReference>
<dbReference type="SUPFAM" id="SSF50249">
    <property type="entry name" value="Nucleic acid-binding proteins"/>
    <property type="match status" value="1"/>
</dbReference>
<protein>
    <recommendedName>
        <fullName evidence="6">Holliday junction branch migration complex subunit RuvA</fullName>
    </recommendedName>
</protein>
<evidence type="ECO:0000256" key="4">
    <source>
        <dbReference type="ARBA" id="ARBA00023172"/>
    </source>
</evidence>
<dbReference type="SUPFAM" id="SSF47781">
    <property type="entry name" value="RuvA domain 2-like"/>
    <property type="match status" value="1"/>
</dbReference>
<gene>
    <name evidence="6 8" type="primary">ruvA</name>
    <name evidence="8" type="ORF">DGD08_16010</name>
</gene>
<proteinExistence type="inferred from homology"/>
<dbReference type="AlphaFoldDB" id="A0A3D4VC66"/>
<dbReference type="GO" id="GO:0048476">
    <property type="term" value="C:Holliday junction resolvase complex"/>
    <property type="evidence" value="ECO:0007669"/>
    <property type="project" value="UniProtKB-UniRule"/>
</dbReference>
<name>A0A3D4VC66_9BACT</name>
<reference evidence="8 9" key="1">
    <citation type="journal article" date="2018" name="Nat. Biotechnol.">
        <title>A standardized bacterial taxonomy based on genome phylogeny substantially revises the tree of life.</title>
        <authorList>
            <person name="Parks D.H."/>
            <person name="Chuvochina M."/>
            <person name="Waite D.W."/>
            <person name="Rinke C."/>
            <person name="Skarshewski A."/>
            <person name="Chaumeil P.A."/>
            <person name="Hugenholtz P."/>
        </authorList>
    </citation>
    <scope>NUCLEOTIDE SEQUENCE [LARGE SCALE GENOMIC DNA]</scope>
    <source>
        <strain evidence="8">UBA8844</strain>
    </source>
</reference>
<dbReference type="GO" id="GO:0009379">
    <property type="term" value="C:Holliday junction helicase complex"/>
    <property type="evidence" value="ECO:0007669"/>
    <property type="project" value="InterPro"/>
</dbReference>
<dbReference type="HAMAP" id="MF_00031">
    <property type="entry name" value="DNA_HJ_migration_RuvA"/>
    <property type="match status" value="1"/>
</dbReference>
<dbReference type="EMBL" id="DPIY01000011">
    <property type="protein sequence ID" value="HCT58711.1"/>
    <property type="molecule type" value="Genomic_DNA"/>
</dbReference>
<dbReference type="NCBIfam" id="TIGR00084">
    <property type="entry name" value="ruvA"/>
    <property type="match status" value="1"/>
</dbReference>
<dbReference type="Proteomes" id="UP000264071">
    <property type="component" value="Unassembled WGS sequence"/>
</dbReference>
<comment type="caution">
    <text evidence="8">The sequence shown here is derived from an EMBL/GenBank/DDBJ whole genome shotgun (WGS) entry which is preliminary data.</text>
</comment>
<dbReference type="Pfam" id="PF07499">
    <property type="entry name" value="RuvA_C"/>
    <property type="match status" value="1"/>
</dbReference>
<dbReference type="Gene3D" id="1.10.150.20">
    <property type="entry name" value="5' to 3' exonuclease, C-terminal subdomain"/>
    <property type="match status" value="1"/>
</dbReference>
<evidence type="ECO:0000259" key="7">
    <source>
        <dbReference type="SMART" id="SM00278"/>
    </source>
</evidence>
<evidence type="ECO:0000256" key="2">
    <source>
        <dbReference type="ARBA" id="ARBA00022763"/>
    </source>
</evidence>
<dbReference type="GO" id="GO:0005737">
    <property type="term" value="C:cytoplasm"/>
    <property type="evidence" value="ECO:0007669"/>
    <property type="project" value="UniProtKB-SubCell"/>
</dbReference>
<dbReference type="GO" id="GO:0009378">
    <property type="term" value="F:four-way junction helicase activity"/>
    <property type="evidence" value="ECO:0007669"/>
    <property type="project" value="InterPro"/>
</dbReference>
<dbReference type="OMA" id="ECAGVGY"/>
<dbReference type="Pfam" id="PF01330">
    <property type="entry name" value="RuvA_N"/>
    <property type="match status" value="1"/>
</dbReference>
<dbReference type="GO" id="GO:0006310">
    <property type="term" value="P:DNA recombination"/>
    <property type="evidence" value="ECO:0007669"/>
    <property type="project" value="UniProtKB-UniRule"/>
</dbReference>
<feature type="domain" description="Helix-hairpin-helix DNA-binding motif class 1" evidence="7">
    <location>
        <begin position="109"/>
        <end position="128"/>
    </location>
</feature>
<dbReference type="SUPFAM" id="SSF46929">
    <property type="entry name" value="DNA helicase RuvA subunit, C-terminal domain"/>
    <property type="match status" value="1"/>
</dbReference>
<dbReference type="GO" id="GO:0006281">
    <property type="term" value="P:DNA repair"/>
    <property type="evidence" value="ECO:0007669"/>
    <property type="project" value="UniProtKB-UniRule"/>
</dbReference>
<dbReference type="InterPro" id="IPR000085">
    <property type="entry name" value="RuvA"/>
</dbReference>
<sequence>MISQVRGTIMHRELDRVEIMTASGVAYECLIPLSVFESLPSEGQTVTLHTHLVVREDAWHLYGFAHAYERAVFQKLLHAKGVGPALALGILSALTPDRVVRALHEKDVLTLMRVPRVGRKKAEQIILDLADKIDAVGPAPATGTAPSPLGDDAVRALIALGYNQTEADRAVRAVVESGAPKDVSSLVRGALSRLTAK</sequence>
<dbReference type="GO" id="GO:0000400">
    <property type="term" value="F:four-way junction DNA binding"/>
    <property type="evidence" value="ECO:0007669"/>
    <property type="project" value="UniProtKB-UniRule"/>
</dbReference>